<dbReference type="PROSITE" id="PS00028">
    <property type="entry name" value="ZINC_FINGER_C2H2_1"/>
    <property type="match status" value="1"/>
</dbReference>
<keyword evidence="1" id="KW-0862">Zinc</keyword>
<dbReference type="GO" id="GO:0008270">
    <property type="term" value="F:zinc ion binding"/>
    <property type="evidence" value="ECO:0007669"/>
    <property type="project" value="UniProtKB-KW"/>
</dbReference>
<organism evidence="5 6">
    <name type="scientific">Caulochytrium protostelioides</name>
    <dbReference type="NCBI Taxonomy" id="1555241"/>
    <lineage>
        <taxon>Eukaryota</taxon>
        <taxon>Fungi</taxon>
        <taxon>Fungi incertae sedis</taxon>
        <taxon>Chytridiomycota</taxon>
        <taxon>Chytridiomycota incertae sedis</taxon>
        <taxon>Chytridiomycetes</taxon>
        <taxon>Caulochytriales</taxon>
        <taxon>Caulochytriaceae</taxon>
        <taxon>Caulochytrium</taxon>
    </lineage>
</organism>
<dbReference type="InterPro" id="IPR013087">
    <property type="entry name" value="Znf_C2H2_type"/>
</dbReference>
<keyword evidence="2" id="KW-0175">Coiled coil</keyword>
<dbReference type="SMART" id="SM00355">
    <property type="entry name" value="ZnF_C2H2"/>
    <property type="match status" value="3"/>
</dbReference>
<dbReference type="Proteomes" id="UP000274922">
    <property type="component" value="Unassembled WGS sequence"/>
</dbReference>
<dbReference type="PROSITE" id="PS50157">
    <property type="entry name" value="ZINC_FINGER_C2H2_2"/>
    <property type="match status" value="1"/>
</dbReference>
<keyword evidence="6" id="KW-1185">Reference proteome</keyword>
<feature type="compositionally biased region" description="Low complexity" evidence="3">
    <location>
        <begin position="18"/>
        <end position="76"/>
    </location>
</feature>
<dbReference type="EMBL" id="ML014241">
    <property type="protein sequence ID" value="RKP00012.1"/>
    <property type="molecule type" value="Genomic_DNA"/>
</dbReference>
<feature type="region of interest" description="Disordered" evidence="3">
    <location>
        <begin position="424"/>
        <end position="449"/>
    </location>
</feature>
<feature type="domain" description="C2H2-type" evidence="4">
    <location>
        <begin position="236"/>
        <end position="265"/>
    </location>
</feature>
<evidence type="ECO:0000259" key="4">
    <source>
        <dbReference type="PROSITE" id="PS50157"/>
    </source>
</evidence>
<gene>
    <name evidence="5" type="ORF">CXG81DRAFT_19976</name>
</gene>
<keyword evidence="1" id="KW-0479">Metal-binding</keyword>
<evidence type="ECO:0000313" key="5">
    <source>
        <dbReference type="EMBL" id="RKP00012.1"/>
    </source>
</evidence>
<feature type="region of interest" description="Disordered" evidence="3">
    <location>
        <begin position="139"/>
        <end position="163"/>
    </location>
</feature>
<reference evidence="6" key="1">
    <citation type="journal article" date="2018" name="Nat. Microbiol.">
        <title>Leveraging single-cell genomics to expand the fungal tree of life.</title>
        <authorList>
            <person name="Ahrendt S.R."/>
            <person name="Quandt C.A."/>
            <person name="Ciobanu D."/>
            <person name="Clum A."/>
            <person name="Salamov A."/>
            <person name="Andreopoulos B."/>
            <person name="Cheng J.F."/>
            <person name="Woyke T."/>
            <person name="Pelin A."/>
            <person name="Henrissat B."/>
            <person name="Reynolds N.K."/>
            <person name="Benny G.L."/>
            <person name="Smith M.E."/>
            <person name="James T.Y."/>
            <person name="Grigoriev I.V."/>
        </authorList>
    </citation>
    <scope>NUCLEOTIDE SEQUENCE [LARGE SCALE GENOMIC DNA]</scope>
    <source>
        <strain evidence="6">ATCC 52028</strain>
    </source>
</reference>
<dbReference type="AlphaFoldDB" id="A0A4P9X4N5"/>
<feature type="compositionally biased region" description="Low complexity" evidence="3">
    <location>
        <begin position="153"/>
        <end position="163"/>
    </location>
</feature>
<feature type="compositionally biased region" description="Low complexity" evidence="3">
    <location>
        <begin position="83"/>
        <end position="110"/>
    </location>
</feature>
<evidence type="ECO:0000256" key="1">
    <source>
        <dbReference type="PROSITE-ProRule" id="PRU00042"/>
    </source>
</evidence>
<feature type="coiled-coil region" evidence="2">
    <location>
        <begin position="349"/>
        <end position="404"/>
    </location>
</feature>
<evidence type="ECO:0000256" key="3">
    <source>
        <dbReference type="SAM" id="MobiDB-lite"/>
    </source>
</evidence>
<proteinExistence type="predicted"/>
<feature type="region of interest" description="Disordered" evidence="3">
    <location>
        <begin position="1"/>
        <end position="110"/>
    </location>
</feature>
<evidence type="ECO:0000313" key="6">
    <source>
        <dbReference type="Proteomes" id="UP000274922"/>
    </source>
</evidence>
<keyword evidence="1" id="KW-0863">Zinc-finger</keyword>
<sequence length="473" mass="47132">MSSEAMDVDTAPPPPEPAAAVAAAPAASNQVPPTADPATTATPTALTAAPPNAPPASTAADAAAAAAAAPILAAPASQPPPTTAATTAPAAAVAAAVSPRPTDGARSPSTAASAAAAAPVAAAPPAAAAATPASAATTASAAQPSAKTEGDAGKSASAEASGAVKEEPGVHSCLWYQCTFTGPSAAFSQHLQEHVAPTSPRRCHWVGCGNRDFAFTDPTVYQDHILRHAQPNEKNTVCRHPDCRKLFRTRETMQRHFNTQHGATPNPASAGPGLATAASAPATAGPAAAAAAAGIAGGPADHPVGAPSGRRSLANSAARRVLVEVPSPTAGAPGAALPSAGAPGPNTAMGKYHRRYESLKLQVRRLRAENAGLLAEYHAHRQRLHRLRAERNVILDALLEAQQQRLRAGLPGIVGADDERLRATPAPSGAATSAAAAATPAAASPVATPVVVHLTKSGKVDGRRKRQAVAQPS</sequence>
<feature type="compositionally biased region" description="Low complexity" evidence="3">
    <location>
        <begin position="267"/>
        <end position="279"/>
    </location>
</feature>
<protein>
    <recommendedName>
        <fullName evidence="4">C2H2-type domain-containing protein</fullName>
    </recommendedName>
</protein>
<dbReference type="STRING" id="1555241.A0A4P9X4N5"/>
<name>A0A4P9X4N5_9FUNG</name>
<accession>A0A4P9X4N5</accession>
<evidence type="ECO:0000256" key="2">
    <source>
        <dbReference type="SAM" id="Coils"/>
    </source>
</evidence>
<feature type="region of interest" description="Disordered" evidence="3">
    <location>
        <begin position="257"/>
        <end position="279"/>
    </location>
</feature>